<evidence type="ECO:0000313" key="2">
    <source>
        <dbReference type="EMBL" id="CAB0019228.1"/>
    </source>
</evidence>
<accession>A0A6H5HP23</accession>
<evidence type="ECO:0000256" key="1">
    <source>
        <dbReference type="SAM" id="MobiDB-lite"/>
    </source>
</evidence>
<keyword evidence="3" id="KW-1185">Reference proteome</keyword>
<reference evidence="2 3" key="1">
    <citation type="submission" date="2020-02" db="EMBL/GenBank/DDBJ databases">
        <authorList>
            <person name="Ferguson B K."/>
        </authorList>
    </citation>
    <scope>NUCLEOTIDE SEQUENCE [LARGE SCALE GENOMIC DNA]</scope>
</reference>
<feature type="region of interest" description="Disordered" evidence="1">
    <location>
        <begin position="36"/>
        <end position="66"/>
    </location>
</feature>
<dbReference type="AlphaFoldDB" id="A0A6H5HP23"/>
<proteinExistence type="predicted"/>
<dbReference type="EMBL" id="CADCXU010033907">
    <property type="protein sequence ID" value="CAB0019228.1"/>
    <property type="molecule type" value="Genomic_DNA"/>
</dbReference>
<protein>
    <submittedName>
        <fullName evidence="2">Uncharacterized protein</fullName>
    </submittedName>
</protein>
<sequence length="217" mass="24663">MFRPFKSSAAYKFGASLFAVRASRFRQSGGFVRRLPAPTVEPVPRGGRRGRRRFDGDGADEQREQRRWRNVAPAEPAQFVCVRFDDVVHTPPRVAEMGRHVVAAVAGSRSRSHLYARAGRYMAPASLPSQESLPEQVSGRWQNLSVRYPTMLRINFAAICPPKNHCSFVCRYTFCSGMVQNQSEAQIQCQIAQSSRTQLSARWSGRTRYNRLYDTHH</sequence>
<organism evidence="2 3">
    <name type="scientific">Nesidiocoris tenuis</name>
    <dbReference type="NCBI Taxonomy" id="355587"/>
    <lineage>
        <taxon>Eukaryota</taxon>
        <taxon>Metazoa</taxon>
        <taxon>Ecdysozoa</taxon>
        <taxon>Arthropoda</taxon>
        <taxon>Hexapoda</taxon>
        <taxon>Insecta</taxon>
        <taxon>Pterygota</taxon>
        <taxon>Neoptera</taxon>
        <taxon>Paraneoptera</taxon>
        <taxon>Hemiptera</taxon>
        <taxon>Heteroptera</taxon>
        <taxon>Panheteroptera</taxon>
        <taxon>Cimicomorpha</taxon>
        <taxon>Miridae</taxon>
        <taxon>Dicyphina</taxon>
        <taxon>Nesidiocoris</taxon>
    </lineage>
</organism>
<gene>
    <name evidence="2" type="ORF">NTEN_LOCUS22940</name>
</gene>
<dbReference type="Proteomes" id="UP000479000">
    <property type="component" value="Unassembled WGS sequence"/>
</dbReference>
<feature type="compositionally biased region" description="Basic and acidic residues" evidence="1">
    <location>
        <begin position="53"/>
        <end position="66"/>
    </location>
</feature>
<evidence type="ECO:0000313" key="3">
    <source>
        <dbReference type="Proteomes" id="UP000479000"/>
    </source>
</evidence>
<name>A0A6H5HP23_9HEMI</name>